<dbReference type="KEGG" id="ats:109764737"/>
<dbReference type="Pfam" id="PF00197">
    <property type="entry name" value="Kunitz_legume"/>
    <property type="match status" value="1"/>
</dbReference>
<sequence>MEHIRFLVILPLLGLAMALQLSAPCQATRAQPQPIYDTEDHELTGDNFYNLMPVDLLLNGQCVNHSSIWKSGCPRNVNLALCDDSTSSRSVAVSIKLAAAINGSDKEASPRLSTDVVIEFGDTVNKCKQRLQWYIGAGITHNLHVTVGHCINTEGSDVLTDGRDQKFIFRVERHHGAYKLTSCYAPGCKDEPCGCRDLVLYKYNKKWWLVVKEKGWQGLPLVVVFEKCPKPCFPPMDLPH</sequence>
<accession>A0A453GSH7</accession>
<dbReference type="EnsemblPlants" id="AET3Gv21181700.1">
    <property type="protein sequence ID" value="AET3Gv21181700.1"/>
    <property type="gene ID" value="AET3Gv21181700"/>
</dbReference>
<dbReference type="CDD" id="cd23373">
    <property type="entry name" value="beta-trefoil_STI_ASI"/>
    <property type="match status" value="1"/>
</dbReference>
<reference evidence="2" key="5">
    <citation type="journal article" date="2021" name="G3 (Bethesda)">
        <title>Aegilops tauschii genome assembly Aet v5.0 features greater sequence contiguity and improved annotation.</title>
        <authorList>
            <person name="Wang L."/>
            <person name="Zhu T."/>
            <person name="Rodriguez J.C."/>
            <person name="Deal K.R."/>
            <person name="Dubcovsky J."/>
            <person name="McGuire P.E."/>
            <person name="Lux T."/>
            <person name="Spannagl M."/>
            <person name="Mayer K.F.X."/>
            <person name="Baldrich P."/>
            <person name="Meyers B.C."/>
            <person name="Huo N."/>
            <person name="Gu Y.Q."/>
            <person name="Zhou H."/>
            <person name="Devos K.M."/>
            <person name="Bennetzen J.L."/>
            <person name="Unver T."/>
            <person name="Budak H."/>
            <person name="Gulick P.J."/>
            <person name="Galiba G."/>
            <person name="Kalapos B."/>
            <person name="Nelson D.R."/>
            <person name="Li P."/>
            <person name="You F.M."/>
            <person name="Luo M.C."/>
            <person name="Dvorak J."/>
        </authorList>
    </citation>
    <scope>NUCLEOTIDE SEQUENCE [LARGE SCALE GENOMIC DNA]</scope>
    <source>
        <strain evidence="2">cv. AL8/78</strain>
    </source>
</reference>
<dbReference type="InterPro" id="IPR002160">
    <property type="entry name" value="Prot_inh_Kunz-lg"/>
</dbReference>
<feature type="chain" id="PRO_5019466092" description="Alpha-amylase/subtilisin inhibitor" evidence="1">
    <location>
        <begin position="19"/>
        <end position="240"/>
    </location>
</feature>
<name>A0A453GSH7_AEGTS</name>
<reference evidence="2" key="4">
    <citation type="submission" date="2019-03" db="UniProtKB">
        <authorList>
            <consortium name="EnsemblPlants"/>
        </authorList>
    </citation>
    <scope>IDENTIFICATION</scope>
</reference>
<evidence type="ECO:0000313" key="3">
    <source>
        <dbReference type="Proteomes" id="UP000015105"/>
    </source>
</evidence>
<keyword evidence="1" id="KW-0732">Signal</keyword>
<dbReference type="GeneID" id="109764737"/>
<dbReference type="InterPro" id="IPR011065">
    <property type="entry name" value="Kunitz_inhibitor_STI-like_sf"/>
</dbReference>
<proteinExistence type="predicted"/>
<evidence type="ECO:0008006" key="4">
    <source>
        <dbReference type="Google" id="ProtNLM"/>
    </source>
</evidence>
<dbReference type="SUPFAM" id="SSF50386">
    <property type="entry name" value="STI-like"/>
    <property type="match status" value="1"/>
</dbReference>
<organism evidence="2 3">
    <name type="scientific">Aegilops tauschii subsp. strangulata</name>
    <name type="common">Goatgrass</name>
    <dbReference type="NCBI Taxonomy" id="200361"/>
    <lineage>
        <taxon>Eukaryota</taxon>
        <taxon>Viridiplantae</taxon>
        <taxon>Streptophyta</taxon>
        <taxon>Embryophyta</taxon>
        <taxon>Tracheophyta</taxon>
        <taxon>Spermatophyta</taxon>
        <taxon>Magnoliopsida</taxon>
        <taxon>Liliopsida</taxon>
        <taxon>Poales</taxon>
        <taxon>Poaceae</taxon>
        <taxon>BOP clade</taxon>
        <taxon>Pooideae</taxon>
        <taxon>Triticodae</taxon>
        <taxon>Triticeae</taxon>
        <taxon>Triticinae</taxon>
        <taxon>Aegilops</taxon>
    </lineage>
</organism>
<reference evidence="3" key="2">
    <citation type="journal article" date="2017" name="Nat. Plants">
        <title>The Aegilops tauschii genome reveals multiple impacts of transposons.</title>
        <authorList>
            <person name="Zhao G."/>
            <person name="Zou C."/>
            <person name="Li K."/>
            <person name="Wang K."/>
            <person name="Li T."/>
            <person name="Gao L."/>
            <person name="Zhang X."/>
            <person name="Wang H."/>
            <person name="Yang Z."/>
            <person name="Liu X."/>
            <person name="Jiang W."/>
            <person name="Mao L."/>
            <person name="Kong X."/>
            <person name="Jiao Y."/>
            <person name="Jia J."/>
        </authorList>
    </citation>
    <scope>NUCLEOTIDE SEQUENCE [LARGE SCALE GENOMIC DNA]</scope>
    <source>
        <strain evidence="3">cv. AL8/78</strain>
    </source>
</reference>
<dbReference type="OrthoDB" id="678511at2759"/>
<dbReference type="PROSITE" id="PS00283">
    <property type="entry name" value="SOYBEAN_KUNITZ"/>
    <property type="match status" value="1"/>
</dbReference>
<dbReference type="Gramene" id="AET3Gv21181700.1">
    <property type="protein sequence ID" value="AET3Gv21181700.1"/>
    <property type="gene ID" value="AET3Gv21181700"/>
</dbReference>
<dbReference type="PANTHER" id="PTHR33107:SF22">
    <property type="entry name" value="ALPHA-AMYLASE_SUBTILISIN INHIBITOR"/>
    <property type="match status" value="1"/>
</dbReference>
<evidence type="ECO:0000256" key="1">
    <source>
        <dbReference type="SAM" id="SignalP"/>
    </source>
</evidence>
<feature type="signal peptide" evidence="1">
    <location>
        <begin position="1"/>
        <end position="18"/>
    </location>
</feature>
<dbReference type="RefSeq" id="XP_020179110.2">
    <property type="nucleotide sequence ID" value="XM_020323521.3"/>
</dbReference>
<protein>
    <recommendedName>
        <fullName evidence="4">Alpha-amylase/subtilisin inhibitor</fullName>
    </recommendedName>
</protein>
<keyword evidence="3" id="KW-1185">Reference proteome</keyword>
<dbReference type="Gene3D" id="2.80.10.50">
    <property type="match status" value="1"/>
</dbReference>
<dbReference type="AlphaFoldDB" id="A0A453GSH7"/>
<reference evidence="2" key="3">
    <citation type="journal article" date="2017" name="Nature">
        <title>Genome sequence of the progenitor of the wheat D genome Aegilops tauschii.</title>
        <authorList>
            <person name="Luo M.C."/>
            <person name="Gu Y.Q."/>
            <person name="Puiu D."/>
            <person name="Wang H."/>
            <person name="Twardziok S.O."/>
            <person name="Deal K.R."/>
            <person name="Huo N."/>
            <person name="Zhu T."/>
            <person name="Wang L."/>
            <person name="Wang Y."/>
            <person name="McGuire P.E."/>
            <person name="Liu S."/>
            <person name="Long H."/>
            <person name="Ramasamy R.K."/>
            <person name="Rodriguez J.C."/>
            <person name="Van S.L."/>
            <person name="Yuan L."/>
            <person name="Wang Z."/>
            <person name="Xia Z."/>
            <person name="Xiao L."/>
            <person name="Anderson O.D."/>
            <person name="Ouyang S."/>
            <person name="Liang Y."/>
            <person name="Zimin A.V."/>
            <person name="Pertea G."/>
            <person name="Qi P."/>
            <person name="Bennetzen J.L."/>
            <person name="Dai X."/>
            <person name="Dawson M.W."/>
            <person name="Muller H.G."/>
            <person name="Kugler K."/>
            <person name="Rivarola-Duarte L."/>
            <person name="Spannagl M."/>
            <person name="Mayer K.F.X."/>
            <person name="Lu F.H."/>
            <person name="Bevan M.W."/>
            <person name="Leroy P."/>
            <person name="Li P."/>
            <person name="You F.M."/>
            <person name="Sun Q."/>
            <person name="Liu Z."/>
            <person name="Lyons E."/>
            <person name="Wicker T."/>
            <person name="Salzberg S.L."/>
            <person name="Devos K.M."/>
            <person name="Dvorak J."/>
        </authorList>
    </citation>
    <scope>NUCLEOTIDE SEQUENCE [LARGE SCALE GENOMIC DNA]</scope>
    <source>
        <strain evidence="2">cv. AL8/78</strain>
    </source>
</reference>
<reference evidence="3" key="1">
    <citation type="journal article" date="2014" name="Science">
        <title>Ancient hybridizations among the ancestral genomes of bread wheat.</title>
        <authorList>
            <consortium name="International Wheat Genome Sequencing Consortium,"/>
            <person name="Marcussen T."/>
            <person name="Sandve S.R."/>
            <person name="Heier L."/>
            <person name="Spannagl M."/>
            <person name="Pfeifer M."/>
            <person name="Jakobsen K.S."/>
            <person name="Wulff B.B."/>
            <person name="Steuernagel B."/>
            <person name="Mayer K.F."/>
            <person name="Olsen O.A."/>
        </authorList>
    </citation>
    <scope>NUCLEOTIDE SEQUENCE [LARGE SCALE GENOMIC DNA]</scope>
    <source>
        <strain evidence="3">cv. AL8/78</strain>
    </source>
</reference>
<dbReference type="Proteomes" id="UP000015105">
    <property type="component" value="Chromosome 3D"/>
</dbReference>
<evidence type="ECO:0000313" key="2">
    <source>
        <dbReference type="EnsemblPlants" id="AET3Gv21181700.1"/>
    </source>
</evidence>
<dbReference type="PANTHER" id="PTHR33107">
    <property type="entry name" value="KUNITZ TRYPSIN INHIBITOR 2"/>
    <property type="match status" value="1"/>
</dbReference>
<dbReference type="STRING" id="200361.A0A453GSH7"/>
<dbReference type="GO" id="GO:0004866">
    <property type="term" value="F:endopeptidase inhibitor activity"/>
    <property type="evidence" value="ECO:0007669"/>
    <property type="project" value="InterPro"/>
</dbReference>